<dbReference type="Gene3D" id="3.40.50.2000">
    <property type="entry name" value="Glycogen Phosphorylase B"/>
    <property type="match status" value="2"/>
</dbReference>
<evidence type="ECO:0000256" key="2">
    <source>
        <dbReference type="ARBA" id="ARBA00022679"/>
    </source>
</evidence>
<accession>A0A975M5X5</accession>
<dbReference type="Pfam" id="PF01075">
    <property type="entry name" value="Glyco_transf_9"/>
    <property type="match status" value="1"/>
</dbReference>
<dbReference type="SUPFAM" id="SSF53756">
    <property type="entry name" value="UDP-Glycosyltransferase/glycogen phosphorylase"/>
    <property type="match status" value="1"/>
</dbReference>
<dbReference type="InterPro" id="IPR051199">
    <property type="entry name" value="LPS_LOS_Heptosyltrfase"/>
</dbReference>
<gene>
    <name evidence="3" type="ORF">KKR91_16570</name>
</gene>
<dbReference type="GO" id="GO:0008713">
    <property type="term" value="F:ADP-heptose-lipopolysaccharide heptosyltransferase activity"/>
    <property type="evidence" value="ECO:0007669"/>
    <property type="project" value="TreeGrafter"/>
</dbReference>
<dbReference type="CDD" id="cd03789">
    <property type="entry name" value="GT9_LPS_heptosyltransferase"/>
    <property type="match status" value="1"/>
</dbReference>
<keyword evidence="1" id="KW-0328">Glycosyltransferase</keyword>
<keyword evidence="2" id="KW-0808">Transferase</keyword>
<dbReference type="EMBL" id="CP076022">
    <property type="protein sequence ID" value="QWC10031.1"/>
    <property type="molecule type" value="Genomic_DNA"/>
</dbReference>
<dbReference type="AlphaFoldDB" id="A0A975M5X5"/>
<dbReference type="Proteomes" id="UP000676885">
    <property type="component" value="Chromosome"/>
</dbReference>
<dbReference type="InterPro" id="IPR002201">
    <property type="entry name" value="Glyco_trans_9"/>
</dbReference>
<evidence type="ECO:0000313" key="3">
    <source>
        <dbReference type="EMBL" id="QWC10031.1"/>
    </source>
</evidence>
<dbReference type="GO" id="GO:0005829">
    <property type="term" value="C:cytosol"/>
    <property type="evidence" value="ECO:0007669"/>
    <property type="project" value="TreeGrafter"/>
</dbReference>
<dbReference type="PANTHER" id="PTHR30160">
    <property type="entry name" value="TETRAACYLDISACCHARIDE 4'-KINASE-RELATED"/>
    <property type="match status" value="1"/>
</dbReference>
<keyword evidence="4" id="KW-1185">Reference proteome</keyword>
<protein>
    <submittedName>
        <fullName evidence="3">Glycosyltransferase family 9 protein</fullName>
    </submittedName>
</protein>
<dbReference type="GO" id="GO:0009244">
    <property type="term" value="P:lipopolysaccharide core region biosynthetic process"/>
    <property type="evidence" value="ECO:0007669"/>
    <property type="project" value="TreeGrafter"/>
</dbReference>
<proteinExistence type="predicted"/>
<sequence length="315" mass="32795">MASINGLREQPELLALRALKLGDLLVAVPALRALRREFPEHRILYAAQEWLAPAVELVGSVDALLPLHGLDVPIDLAPGRIDVAVNLHGSGPESTGRLEALAPRRLIGHAAPGLPGPEWRHGIHERERWAGLLSWHGIAADPLDYLLLPPRAANPAPGAVVLHVGAAYGSRLWPVERFAAVAAEFSRTGRQVLLTGSASERPRALAVAGRAGLPESSVAAGELDLQAFAAVVAGAALVVSADTGAAHLASAYARPSVVIFGPAPVTEWGPPAGPHIALTDETVRVGDTFAVDPDPALLAVTVADVLAAAEKLEVL</sequence>
<organism evidence="3 4">
    <name type="scientific">Arthrobacter jiangjiafuii</name>
    <dbReference type="NCBI Taxonomy" id="2817475"/>
    <lineage>
        <taxon>Bacteria</taxon>
        <taxon>Bacillati</taxon>
        <taxon>Actinomycetota</taxon>
        <taxon>Actinomycetes</taxon>
        <taxon>Micrococcales</taxon>
        <taxon>Micrococcaceae</taxon>
        <taxon>Arthrobacter</taxon>
    </lineage>
</organism>
<dbReference type="RefSeq" id="WP_210227213.1">
    <property type="nucleotide sequence ID" value="NZ_CP076022.1"/>
</dbReference>
<dbReference type="KEGG" id="ajg:KKR91_16570"/>
<evidence type="ECO:0000256" key="1">
    <source>
        <dbReference type="ARBA" id="ARBA00022676"/>
    </source>
</evidence>
<evidence type="ECO:0000313" key="4">
    <source>
        <dbReference type="Proteomes" id="UP000676885"/>
    </source>
</evidence>
<name>A0A975M5X5_9MICC</name>
<dbReference type="PANTHER" id="PTHR30160:SF1">
    <property type="entry name" value="LIPOPOLYSACCHARIDE 1,2-N-ACETYLGLUCOSAMINETRANSFERASE-RELATED"/>
    <property type="match status" value="1"/>
</dbReference>
<reference evidence="3 4" key="1">
    <citation type="submission" date="2021-05" db="EMBL/GenBank/DDBJ databases">
        <title>Novel species in genus Arthrobacter.</title>
        <authorList>
            <person name="Zhang G."/>
        </authorList>
    </citation>
    <scope>NUCLEOTIDE SEQUENCE [LARGE SCALE GENOMIC DNA]</scope>
    <source>
        <strain evidence="4">zg-ZUI227</strain>
    </source>
</reference>